<accession>Q9BJ48</accession>
<proteinExistence type="predicted"/>
<dbReference type="AlphaFoldDB" id="Q9BJ48"/>
<name>Q9BJ48_LEIMA</name>
<feature type="region of interest" description="Disordered" evidence="1">
    <location>
        <begin position="380"/>
        <end position="411"/>
    </location>
</feature>
<feature type="signal peptide" evidence="2">
    <location>
        <begin position="1"/>
        <end position="18"/>
    </location>
</feature>
<dbReference type="HOGENOM" id="CLU_445186_0_0_1"/>
<keyword evidence="2" id="KW-0732">Signal</keyword>
<evidence type="ECO:0000256" key="2">
    <source>
        <dbReference type="SAM" id="SignalP"/>
    </source>
</evidence>
<dbReference type="VEuPathDB" id="TriTrypDB:LmjF.20.0080"/>
<sequence length="693" mass="75948">MFPPASSLPSFLRCFGVAWRVLMPLCVRLPLSYEKLLSCVVDVAALFDFSLHIFLGVRQPIPVRLPPSLAEATTATATLLSPSLCTCRLHIHTRSSRLQHTLFVLSCLSPSKGADPIRMNRGVAVKIKYFDDNGGWSERKSAAASSAVFALKNITVANVDLNHVDTADVDRLQDLVVASAPTAVVMQNVSPATLSRIKSYSQIRKAYAVMETSRCEQQEDSTIALLRLGLQCEPTEVPKTDGKQAFRALVQVNIRIPNGPSLSITVLHMEPGASRRLTFAMALLRAHPNVDIAVLLSNVTEGMVLTEDPYRELQANRATAGFVDVMEEGMERTSNWTTPWTVWLKSPKYSVVASAAELFVGQEPRYLSTTLVVRGQPNSTIAIPMPRSAKSCRGKSPSGPPAPGTPSQPLADPAILSAETVKTPMPAPQTNSSATEIIQRLMRQQQASQQRWKSTHSFLLKGSDTKLSTAEAMYDVSSHFANANDAVDALNSKALSWPAEFCVVHNTVLCADTVVHCDRQAFRRYVRDNKTNVNLNSQIFAATTAFAAAVAAAPVVTPVAAASAGLAASAIPNDKQWPKATNVRSEMEEFLNFQRQLKESARREWSESCCVSVYQITPREMKFNITPAIGLAKDNLKKAIHYLNHAKTASKETNPLYDYPYDYALLFSVERQGYWLIAATHVPCDIVACRMVV</sequence>
<feature type="chain" id="PRO_5004324704" evidence="2">
    <location>
        <begin position="19"/>
        <end position="693"/>
    </location>
</feature>
<reference evidence="3" key="1">
    <citation type="journal article" date="2001" name="Mol. Biochem. Parasitol.">
        <title>Characterisation of three chromosomal ends of Leishmania major reveals transcriptional activity across arrays of reiterated and unique sequences.</title>
        <authorList>
            <person name="Pedrosa A.L."/>
            <person name="Ruiz J.C."/>
            <person name="Tosi L.R."/>
            <person name="Cruz A.K."/>
        </authorList>
    </citation>
    <scope>NUCLEOTIDE SEQUENCE</scope>
</reference>
<organism evidence="3">
    <name type="scientific">Leishmania major</name>
    <dbReference type="NCBI Taxonomy" id="5664"/>
    <lineage>
        <taxon>Eukaryota</taxon>
        <taxon>Discoba</taxon>
        <taxon>Euglenozoa</taxon>
        <taxon>Kinetoplastea</taxon>
        <taxon>Metakinetoplastina</taxon>
        <taxon>Trypanosomatida</taxon>
        <taxon>Trypanosomatidae</taxon>
        <taxon>Leishmaniinae</taxon>
        <taxon>Leishmania</taxon>
    </lineage>
</organism>
<evidence type="ECO:0000256" key="1">
    <source>
        <dbReference type="SAM" id="MobiDB-lite"/>
    </source>
</evidence>
<reference evidence="3" key="2">
    <citation type="journal article" date="2006" name="Int. J. Parasitol.">
        <title>Characterization of LST-R533: uncovering a novel repetitive element in Leishmania.</title>
        <authorList>
            <person name="Pedrosa A.L."/>
            <person name="Silva A.M."/>
            <person name="Ruiz J.C."/>
            <person name="Cruz A.K."/>
        </authorList>
    </citation>
    <scope>NUCLEOTIDE SEQUENCE</scope>
</reference>
<evidence type="ECO:0000313" key="3">
    <source>
        <dbReference type="EMBL" id="AAK28280.1"/>
    </source>
</evidence>
<dbReference type="VEuPathDB" id="TriTrypDB:LMJFC_200005900"/>
<dbReference type="EMBL" id="AH010590">
    <property type="protein sequence ID" value="AAK28280.1"/>
    <property type="molecule type" value="Genomic_DNA"/>
</dbReference>
<protein>
    <submittedName>
        <fullName evidence="3">Uncharacterized protein</fullName>
    </submittedName>
</protein>
<dbReference type="VEuPathDB" id="TriTrypDB:LMJLV39_200005700"/>
<dbReference type="VEuPathDB" id="TriTrypDB:LMJSD75_200005700"/>